<evidence type="ECO:0000313" key="14">
    <source>
        <dbReference type="EMBL" id="SAK44459.1"/>
    </source>
</evidence>
<dbReference type="RefSeq" id="WP_244206382.1">
    <property type="nucleotide sequence ID" value="NZ_FCOE02000002.1"/>
</dbReference>
<keyword evidence="5 13" id="KW-0812">Transmembrane</keyword>
<keyword evidence="4" id="KW-0633">Potassium transport</keyword>
<organism evidence="14 15">
    <name type="scientific">Caballeronia pedi</name>
    <dbReference type="NCBI Taxonomy" id="1777141"/>
    <lineage>
        <taxon>Bacteria</taxon>
        <taxon>Pseudomonadati</taxon>
        <taxon>Pseudomonadota</taxon>
        <taxon>Betaproteobacteria</taxon>
        <taxon>Burkholderiales</taxon>
        <taxon>Burkholderiaceae</taxon>
        <taxon>Caballeronia</taxon>
    </lineage>
</organism>
<dbReference type="GO" id="GO:0016020">
    <property type="term" value="C:membrane"/>
    <property type="evidence" value="ECO:0007669"/>
    <property type="project" value="UniProtKB-SubCell"/>
</dbReference>
<gene>
    <name evidence="14" type="ORF">AWB80_00759</name>
</gene>
<evidence type="ECO:0000256" key="11">
    <source>
        <dbReference type="ARBA" id="ARBA00023303"/>
    </source>
</evidence>
<comment type="subcellular location">
    <subcellularLocation>
        <location evidence="1">Membrane</location>
        <topology evidence="1">Multi-pass membrane protein</topology>
    </subcellularLocation>
</comment>
<keyword evidence="11" id="KW-0407">Ion channel</keyword>
<accession>A0A157ZG99</accession>
<feature type="transmembrane region" description="Helical" evidence="13">
    <location>
        <begin position="161"/>
        <end position="183"/>
    </location>
</feature>
<evidence type="ECO:0000256" key="1">
    <source>
        <dbReference type="ARBA" id="ARBA00004141"/>
    </source>
</evidence>
<evidence type="ECO:0000256" key="4">
    <source>
        <dbReference type="ARBA" id="ARBA00022538"/>
    </source>
</evidence>
<keyword evidence="7" id="KW-0630">Potassium</keyword>
<dbReference type="AlphaFoldDB" id="A0A157ZG99"/>
<evidence type="ECO:0000256" key="9">
    <source>
        <dbReference type="ARBA" id="ARBA00023065"/>
    </source>
</evidence>
<proteinExistence type="inferred from homology"/>
<evidence type="ECO:0000256" key="7">
    <source>
        <dbReference type="ARBA" id="ARBA00022958"/>
    </source>
</evidence>
<reference evidence="14" key="1">
    <citation type="submission" date="2016-01" db="EMBL/GenBank/DDBJ databases">
        <authorList>
            <person name="Peeters C."/>
        </authorList>
    </citation>
    <scope>NUCLEOTIDE SEQUENCE [LARGE SCALE GENOMIC DNA]</scope>
    <source>
        <strain evidence="14">LMG 29323</strain>
    </source>
</reference>
<feature type="transmembrane region" description="Helical" evidence="13">
    <location>
        <begin position="86"/>
        <end position="111"/>
    </location>
</feature>
<dbReference type="STRING" id="1777141.AWB80_00759"/>
<dbReference type="PANTHER" id="PTHR31462:SF5">
    <property type="entry name" value="ENDOSOMAL_LYSOSOMAL PROTON CHANNEL TMEM175"/>
    <property type="match status" value="1"/>
</dbReference>
<dbReference type="PANTHER" id="PTHR31462">
    <property type="entry name" value="ENDOSOMAL/LYSOSOMAL POTASSIUM CHANNEL TMEM175"/>
    <property type="match status" value="1"/>
</dbReference>
<comment type="caution">
    <text evidence="14">The sequence shown here is derived from an EMBL/GenBank/DDBJ whole genome shotgun (WGS) entry which is preliminary data.</text>
</comment>
<evidence type="ECO:0000313" key="15">
    <source>
        <dbReference type="Proteomes" id="UP000054911"/>
    </source>
</evidence>
<evidence type="ECO:0000256" key="8">
    <source>
        <dbReference type="ARBA" id="ARBA00022989"/>
    </source>
</evidence>
<evidence type="ECO:0000256" key="10">
    <source>
        <dbReference type="ARBA" id="ARBA00023136"/>
    </source>
</evidence>
<keyword evidence="15" id="KW-1185">Reference proteome</keyword>
<evidence type="ECO:0000256" key="2">
    <source>
        <dbReference type="ARBA" id="ARBA00006920"/>
    </source>
</evidence>
<comment type="similarity">
    <text evidence="2">Belongs to the TMEM175 family.</text>
</comment>
<keyword evidence="9" id="KW-0406">Ion transport</keyword>
<protein>
    <recommendedName>
        <fullName evidence="16">DUF1211 domain-containing protein</fullName>
    </recommendedName>
</protein>
<sequence>MAKVRDKATDIMIKAEDRLARFYALSDGIFAVIITVMVLAFKPPTGHDFRALLSLWPDLVSYAVSYAFVAVVWLNHHAVLRHAQHLTGTLALANFANLFAISFIPFTTAWLAESEMATFPLTLYALVFLLVQGTYMVLMWESYSHHRENRGDAYPRRWQWFRAWIMLTVFFISALVVIMPPLFRLGLLASFLILYCRPDPFLRNPTLHR</sequence>
<keyword evidence="3" id="KW-0813">Transport</keyword>
<feature type="transmembrane region" description="Helical" evidence="13">
    <location>
        <begin position="20"/>
        <end position="41"/>
    </location>
</feature>
<dbReference type="InterPro" id="IPR010617">
    <property type="entry name" value="TMEM175-like"/>
</dbReference>
<feature type="transmembrane region" description="Helical" evidence="13">
    <location>
        <begin position="117"/>
        <end position="140"/>
    </location>
</feature>
<keyword evidence="8 13" id="KW-1133">Transmembrane helix</keyword>
<evidence type="ECO:0000256" key="6">
    <source>
        <dbReference type="ARBA" id="ARBA00022826"/>
    </source>
</evidence>
<dbReference type="GO" id="GO:0005267">
    <property type="term" value="F:potassium channel activity"/>
    <property type="evidence" value="ECO:0007669"/>
    <property type="project" value="UniProtKB-KW"/>
</dbReference>
<evidence type="ECO:0000256" key="3">
    <source>
        <dbReference type="ARBA" id="ARBA00022448"/>
    </source>
</evidence>
<keyword evidence="6" id="KW-0631">Potassium channel</keyword>
<evidence type="ECO:0008006" key="16">
    <source>
        <dbReference type="Google" id="ProtNLM"/>
    </source>
</evidence>
<evidence type="ECO:0000256" key="13">
    <source>
        <dbReference type="SAM" id="Phobius"/>
    </source>
</evidence>
<feature type="transmembrane region" description="Helical" evidence="13">
    <location>
        <begin position="53"/>
        <end position="74"/>
    </location>
</feature>
<dbReference type="Pfam" id="PF06736">
    <property type="entry name" value="TMEM175"/>
    <property type="match status" value="1"/>
</dbReference>
<dbReference type="Proteomes" id="UP000054911">
    <property type="component" value="Unassembled WGS sequence"/>
</dbReference>
<keyword evidence="10 13" id="KW-0472">Membrane</keyword>
<evidence type="ECO:0000256" key="12">
    <source>
        <dbReference type="ARBA" id="ARBA00034430"/>
    </source>
</evidence>
<evidence type="ECO:0000256" key="5">
    <source>
        <dbReference type="ARBA" id="ARBA00022692"/>
    </source>
</evidence>
<comment type="catalytic activity">
    <reaction evidence="12">
        <text>K(+)(in) = K(+)(out)</text>
        <dbReference type="Rhea" id="RHEA:29463"/>
        <dbReference type="ChEBI" id="CHEBI:29103"/>
    </reaction>
</comment>
<dbReference type="GO" id="GO:0015252">
    <property type="term" value="F:proton channel activity"/>
    <property type="evidence" value="ECO:0007669"/>
    <property type="project" value="InterPro"/>
</dbReference>
<name>A0A157ZG99_9BURK</name>
<dbReference type="EMBL" id="FCOE02000002">
    <property type="protein sequence ID" value="SAK44459.1"/>
    <property type="molecule type" value="Genomic_DNA"/>
</dbReference>